<comment type="similarity">
    <text evidence="1">Belongs to the PstS family.</text>
</comment>
<name>A0A3S0JNH9_STEMA</name>
<dbReference type="InterPro" id="IPR024370">
    <property type="entry name" value="PBP_domain"/>
</dbReference>
<comment type="caution">
    <text evidence="4">The sequence shown here is derived from an EMBL/GenBank/DDBJ whole genome shotgun (WGS) entry which is preliminary data.</text>
</comment>
<dbReference type="RefSeq" id="WP_126929869.1">
    <property type="nucleotide sequence ID" value="NZ_RXLZ01000051.1"/>
</dbReference>
<proteinExistence type="inferred from homology"/>
<evidence type="ECO:0000259" key="3">
    <source>
        <dbReference type="Pfam" id="PF12849"/>
    </source>
</evidence>
<evidence type="ECO:0000313" key="5">
    <source>
        <dbReference type="Proteomes" id="UP000271705"/>
    </source>
</evidence>
<evidence type="ECO:0000313" key="4">
    <source>
        <dbReference type="EMBL" id="RTQ87145.1"/>
    </source>
</evidence>
<evidence type="ECO:0000256" key="1">
    <source>
        <dbReference type="ARBA" id="ARBA00008725"/>
    </source>
</evidence>
<dbReference type="PANTHER" id="PTHR42996:SF1">
    <property type="entry name" value="PHOSPHATE-BINDING PROTEIN PSTS"/>
    <property type="match status" value="1"/>
</dbReference>
<reference evidence="4 5" key="1">
    <citation type="submission" date="2018-12" db="EMBL/GenBank/DDBJ databases">
        <authorList>
            <person name="Kartti S."/>
            <person name="Manni A."/>
            <person name="Chemao El Fihri M.W."/>
            <person name="Laamarti M."/>
            <person name="Temsamani L."/>
            <person name="El Jamali J.E."/>
            <person name="Ouadghiri M."/>
            <person name="Ibrahimi A."/>
            <person name="Filati-Maltouf A."/>
        </authorList>
    </citation>
    <scope>NUCLEOTIDE SEQUENCE [LARGE SCALE GENOMIC DNA]</scope>
    <source>
        <strain evidence="4 5">MDMC339</strain>
    </source>
</reference>
<dbReference type="Proteomes" id="UP000271705">
    <property type="component" value="Unassembled WGS sequence"/>
</dbReference>
<protein>
    <submittedName>
        <fullName evidence="4">Alkaline phosphatase</fullName>
    </submittedName>
</protein>
<sequence>MQTQRKLALLAGIVLLAAAGVASAQKTVVNGAAAPLPADVYRNGSEGILPSYMSYVIVDSAVGKRAFLENDFGLLVAGEGGNVDFAVSEQALSQTELDQYNARFNSGTSAVVHGPLMQLPSMLAPIALPFNQAAADGSILDLTTSVLCGIFSGKITDWGSTGSGRRGPIRVVYRLESSGATELLTRHLTSVCQPADVAGTSLRLINGYPGFSAQSKLAGAFVDGRVPTNFIASSGAGDRNAYNTVFAQSGRIGYSGPAQIPDLNDATKVAKVKGFSPGEISVPATMNQIAPPSSSADIWNPAKWAPQFTYPQSGYPIVGFTYLLIPQCHRKALVKNGVRAFLEKHYNLGNAGTHDAAIRALGFVPLTPTWREAVAFHFVSSSSQTGLGNVNTCAGIGR</sequence>
<dbReference type="InterPro" id="IPR050962">
    <property type="entry name" value="Phosphate-bind_PstS"/>
</dbReference>
<dbReference type="EMBL" id="RXLZ01000051">
    <property type="protein sequence ID" value="RTQ87145.1"/>
    <property type="molecule type" value="Genomic_DNA"/>
</dbReference>
<evidence type="ECO:0000256" key="2">
    <source>
        <dbReference type="SAM" id="SignalP"/>
    </source>
</evidence>
<dbReference type="AlphaFoldDB" id="A0A3S0JNH9"/>
<dbReference type="Pfam" id="PF12849">
    <property type="entry name" value="PBP_like_2"/>
    <property type="match status" value="1"/>
</dbReference>
<accession>A0A3S0JNH9</accession>
<dbReference type="SUPFAM" id="SSF53850">
    <property type="entry name" value="Periplasmic binding protein-like II"/>
    <property type="match status" value="1"/>
</dbReference>
<gene>
    <name evidence="4" type="ORF">EKL94_16180</name>
</gene>
<organism evidence="4 5">
    <name type="scientific">Stenotrophomonas maltophilia</name>
    <name type="common">Pseudomonas maltophilia</name>
    <name type="synonym">Xanthomonas maltophilia</name>
    <dbReference type="NCBI Taxonomy" id="40324"/>
    <lineage>
        <taxon>Bacteria</taxon>
        <taxon>Pseudomonadati</taxon>
        <taxon>Pseudomonadota</taxon>
        <taxon>Gammaproteobacteria</taxon>
        <taxon>Lysobacterales</taxon>
        <taxon>Lysobacteraceae</taxon>
        <taxon>Stenotrophomonas</taxon>
        <taxon>Stenotrophomonas maltophilia group</taxon>
    </lineage>
</organism>
<dbReference type="PANTHER" id="PTHR42996">
    <property type="entry name" value="PHOSPHATE-BINDING PROTEIN PSTS"/>
    <property type="match status" value="1"/>
</dbReference>
<keyword evidence="2" id="KW-0732">Signal</keyword>
<feature type="chain" id="PRO_5018543229" evidence="2">
    <location>
        <begin position="25"/>
        <end position="398"/>
    </location>
</feature>
<feature type="signal peptide" evidence="2">
    <location>
        <begin position="1"/>
        <end position="24"/>
    </location>
</feature>
<dbReference type="Gene3D" id="3.40.190.10">
    <property type="entry name" value="Periplasmic binding protein-like II"/>
    <property type="match status" value="2"/>
</dbReference>
<feature type="domain" description="PBP" evidence="3">
    <location>
        <begin position="23"/>
        <end position="343"/>
    </location>
</feature>